<reference evidence="2" key="1">
    <citation type="journal article" date="2018" name="Nat. Microbiol.">
        <title>Leveraging single-cell genomics to expand the fungal tree of life.</title>
        <authorList>
            <person name="Ahrendt S.R."/>
            <person name="Quandt C.A."/>
            <person name="Ciobanu D."/>
            <person name="Clum A."/>
            <person name="Salamov A."/>
            <person name="Andreopoulos B."/>
            <person name="Cheng J.F."/>
            <person name="Woyke T."/>
            <person name="Pelin A."/>
            <person name="Henrissat B."/>
            <person name="Reynolds N.K."/>
            <person name="Benny G.L."/>
            <person name="Smith M.E."/>
            <person name="James T.Y."/>
            <person name="Grigoriev I.V."/>
        </authorList>
    </citation>
    <scope>NUCLEOTIDE SEQUENCE [LARGE SCALE GENOMIC DNA]</scope>
</reference>
<organism evidence="1 2">
    <name type="scientific">Blyttiomyces helicus</name>
    <dbReference type="NCBI Taxonomy" id="388810"/>
    <lineage>
        <taxon>Eukaryota</taxon>
        <taxon>Fungi</taxon>
        <taxon>Fungi incertae sedis</taxon>
        <taxon>Chytridiomycota</taxon>
        <taxon>Chytridiomycota incertae sedis</taxon>
        <taxon>Chytridiomycetes</taxon>
        <taxon>Chytridiomycetes incertae sedis</taxon>
        <taxon>Blyttiomyces</taxon>
    </lineage>
</organism>
<evidence type="ECO:0000313" key="1">
    <source>
        <dbReference type="EMBL" id="RKO85537.1"/>
    </source>
</evidence>
<evidence type="ECO:0000313" key="2">
    <source>
        <dbReference type="Proteomes" id="UP000269721"/>
    </source>
</evidence>
<keyword evidence="2" id="KW-1185">Reference proteome</keyword>
<sequence length="329" mass="36517">MLQGPDVRIGGRCANLHEAPLKFKVGPADMDPRRRRDRRKGATMDRLDLIGRTDVAYQRVGVRKKPKDQRIQAKGCPLYRIPRGLLSHGDFIGAIGKWGRTLLCLGRSLTNRETPTLCLPLANGTSSLSNVVGDGCACMEDRLPLVGCWPFSHLQRPFHRKQPPLAAPARASSSQPHALHYFPAGMLVPIYHISQESNRRLFEAKSNRKRTMIVINAIPQAKENEQNAESNKTMPSVLENRGNRSYIKKSHLFNHPGWDSATPPLKQHPRLELPLGRRLQPRLVGLESVGPRPGTRGADSIRAGYVDFADEEIKAAGGGRQAGERGYQS</sequence>
<dbReference type="AlphaFoldDB" id="A0A4V1IQ71"/>
<protein>
    <submittedName>
        <fullName evidence="1">Uncharacterized protein</fullName>
    </submittedName>
</protein>
<name>A0A4V1IQ71_9FUNG</name>
<proteinExistence type="predicted"/>
<gene>
    <name evidence="1" type="ORF">BDK51DRAFT_36557</name>
</gene>
<accession>A0A4V1IQ71</accession>
<dbReference type="EMBL" id="KZ998982">
    <property type="protein sequence ID" value="RKO85537.1"/>
    <property type="molecule type" value="Genomic_DNA"/>
</dbReference>
<dbReference type="Proteomes" id="UP000269721">
    <property type="component" value="Unassembled WGS sequence"/>
</dbReference>